<evidence type="ECO:0000313" key="2">
    <source>
        <dbReference type="EMBL" id="CAH1786866.1"/>
    </source>
</evidence>
<dbReference type="PROSITE" id="PS50878">
    <property type="entry name" value="RT_POL"/>
    <property type="match status" value="1"/>
</dbReference>
<dbReference type="Pfam" id="PF00078">
    <property type="entry name" value="RVT_1"/>
    <property type="match status" value="1"/>
</dbReference>
<gene>
    <name evidence="2" type="ORF">OFUS_LOCUS12678</name>
</gene>
<evidence type="ECO:0000259" key="1">
    <source>
        <dbReference type="PROSITE" id="PS50878"/>
    </source>
</evidence>
<comment type="caution">
    <text evidence="2">The sequence shown here is derived from an EMBL/GenBank/DDBJ whole genome shotgun (WGS) entry which is preliminary data.</text>
</comment>
<proteinExistence type="predicted"/>
<keyword evidence="3" id="KW-1185">Reference proteome</keyword>
<feature type="domain" description="Reverse transcriptase" evidence="1">
    <location>
        <begin position="1"/>
        <end position="131"/>
    </location>
</feature>
<dbReference type="OrthoDB" id="2017643at2759"/>
<dbReference type="AlphaFoldDB" id="A0A8S4NY67"/>
<reference evidence="2" key="1">
    <citation type="submission" date="2022-03" db="EMBL/GenBank/DDBJ databases">
        <authorList>
            <person name="Martin C."/>
        </authorList>
    </citation>
    <scope>NUCLEOTIDE SEQUENCE</scope>
</reference>
<protein>
    <recommendedName>
        <fullName evidence="1">Reverse transcriptase domain-containing protein</fullName>
    </recommendedName>
</protein>
<organism evidence="2 3">
    <name type="scientific">Owenia fusiformis</name>
    <name type="common">Polychaete worm</name>
    <dbReference type="NCBI Taxonomy" id="6347"/>
    <lineage>
        <taxon>Eukaryota</taxon>
        <taxon>Metazoa</taxon>
        <taxon>Spiralia</taxon>
        <taxon>Lophotrochozoa</taxon>
        <taxon>Annelida</taxon>
        <taxon>Polychaeta</taxon>
        <taxon>Sedentaria</taxon>
        <taxon>Canalipalpata</taxon>
        <taxon>Sabellida</taxon>
        <taxon>Oweniida</taxon>
        <taxon>Oweniidae</taxon>
        <taxon>Owenia</taxon>
    </lineage>
</organism>
<dbReference type="InterPro" id="IPR000477">
    <property type="entry name" value="RT_dom"/>
</dbReference>
<name>A0A8S4NY67_OWEFU</name>
<feature type="non-terminal residue" evidence="2">
    <location>
        <position position="215"/>
    </location>
</feature>
<accession>A0A8S4NY67</accession>
<dbReference type="Proteomes" id="UP000749559">
    <property type="component" value="Unassembled WGS sequence"/>
</dbReference>
<sequence>MVRVDTLSAPFYVLQGVHQGGVYSMLMYQLYNADLILELQSLKLGALVGGLDITCPVYADDTSIITTSTTSMNALLNLAYNHSLSGGMIADPDKCNVMTFGNNDHAVQPMFKIGDKQVTIVQNQTHVGIPLSTSGSVSEYVEKAVTSGKRKCFSLLGLGSTCGGLNPLTASCLYWTLSIPTMLYGSSIISYPNNDVELIQTAHRQIGKRIQCLPT</sequence>
<dbReference type="EMBL" id="CAIIXF020000006">
    <property type="protein sequence ID" value="CAH1786866.1"/>
    <property type="molecule type" value="Genomic_DNA"/>
</dbReference>
<evidence type="ECO:0000313" key="3">
    <source>
        <dbReference type="Proteomes" id="UP000749559"/>
    </source>
</evidence>